<feature type="chain" id="PRO_5012368070" evidence="7">
    <location>
        <begin position="22"/>
        <end position="136"/>
    </location>
</feature>
<evidence type="ECO:0000256" key="1">
    <source>
        <dbReference type="ARBA" id="ARBA00022448"/>
    </source>
</evidence>
<name>A0A1S2N942_9BURK</name>
<dbReference type="PRINTS" id="PR00605">
    <property type="entry name" value="CYTCHROMECIC"/>
</dbReference>
<feature type="domain" description="Cytochrome c" evidence="8">
    <location>
        <begin position="25"/>
        <end position="103"/>
    </location>
</feature>
<accession>A0A1S2N942</accession>
<dbReference type="Proteomes" id="UP000180246">
    <property type="component" value="Unassembled WGS sequence"/>
</dbReference>
<keyword evidence="4" id="KW-0249">Electron transport</keyword>
<dbReference type="Pfam" id="PF13442">
    <property type="entry name" value="Cytochrome_CBB3"/>
    <property type="match status" value="1"/>
</dbReference>
<keyword evidence="3 6" id="KW-0479">Metal-binding</keyword>
<comment type="caution">
    <text evidence="9">The sequence shown here is derived from an EMBL/GenBank/DDBJ whole genome shotgun (WGS) entry which is preliminary data.</text>
</comment>
<gene>
    <name evidence="9" type="ORF">LO55_3870</name>
</gene>
<dbReference type="GO" id="GO:0005506">
    <property type="term" value="F:iron ion binding"/>
    <property type="evidence" value="ECO:0007669"/>
    <property type="project" value="InterPro"/>
</dbReference>
<evidence type="ECO:0000259" key="8">
    <source>
        <dbReference type="PROSITE" id="PS51007"/>
    </source>
</evidence>
<dbReference type="RefSeq" id="WP_083415430.1">
    <property type="nucleotide sequence ID" value="NZ_JRYB01000001.1"/>
</dbReference>
<feature type="signal peptide" evidence="7">
    <location>
        <begin position="1"/>
        <end position="21"/>
    </location>
</feature>
<evidence type="ECO:0000256" key="6">
    <source>
        <dbReference type="PROSITE-ProRule" id="PRU00433"/>
    </source>
</evidence>
<dbReference type="PANTHER" id="PTHR35008">
    <property type="entry name" value="BLL4482 PROTEIN-RELATED"/>
    <property type="match status" value="1"/>
</dbReference>
<dbReference type="GO" id="GO:0020037">
    <property type="term" value="F:heme binding"/>
    <property type="evidence" value="ECO:0007669"/>
    <property type="project" value="InterPro"/>
</dbReference>
<reference evidence="9 10" key="1">
    <citation type="submission" date="2014-10" db="EMBL/GenBank/DDBJ databases">
        <authorList>
            <person name="Seo M.-J."/>
            <person name="Seok Y.J."/>
            <person name="Cha I.-T."/>
        </authorList>
    </citation>
    <scope>NUCLEOTIDE SEQUENCE [LARGE SCALE GENOMIC DNA]</scope>
    <source>
        <strain evidence="9 10">NEU</strain>
    </source>
</reference>
<dbReference type="GO" id="GO:0009055">
    <property type="term" value="F:electron transfer activity"/>
    <property type="evidence" value="ECO:0007669"/>
    <property type="project" value="InterPro"/>
</dbReference>
<keyword evidence="1" id="KW-0813">Transport</keyword>
<organism evidence="9 10">
    <name type="scientific">Massilia timonae</name>
    <dbReference type="NCBI Taxonomy" id="47229"/>
    <lineage>
        <taxon>Bacteria</taxon>
        <taxon>Pseudomonadati</taxon>
        <taxon>Pseudomonadota</taxon>
        <taxon>Betaproteobacteria</taxon>
        <taxon>Burkholderiales</taxon>
        <taxon>Oxalobacteraceae</taxon>
        <taxon>Telluria group</taxon>
        <taxon>Massilia</taxon>
    </lineage>
</organism>
<dbReference type="Gene3D" id="1.10.760.10">
    <property type="entry name" value="Cytochrome c-like domain"/>
    <property type="match status" value="1"/>
</dbReference>
<evidence type="ECO:0000256" key="3">
    <source>
        <dbReference type="ARBA" id="ARBA00022723"/>
    </source>
</evidence>
<evidence type="ECO:0000313" key="9">
    <source>
        <dbReference type="EMBL" id="OIJ41608.1"/>
    </source>
</evidence>
<dbReference type="EMBL" id="JRYB01000001">
    <property type="protein sequence ID" value="OIJ41608.1"/>
    <property type="molecule type" value="Genomic_DNA"/>
</dbReference>
<evidence type="ECO:0000256" key="4">
    <source>
        <dbReference type="ARBA" id="ARBA00022982"/>
    </source>
</evidence>
<dbReference type="PANTHER" id="PTHR35008:SF8">
    <property type="entry name" value="ALCOHOL DEHYDROGENASE CYTOCHROME C SUBUNIT"/>
    <property type="match status" value="1"/>
</dbReference>
<keyword evidence="2 6" id="KW-0349">Heme</keyword>
<sequence length="136" mass="13877">MKPMLNQWALAAWLCAGAALAQTAPAPADGKTLFAKNCAACHQADGRGIPGAFPALAGSPLAIGAPAEAAEVLLKGRGGMPDFSGSLDDADIAAVLSYVRASWGNRAAPVTDTEVGAQRLSLQLPPASRNRFGNKH</sequence>
<evidence type="ECO:0000313" key="10">
    <source>
        <dbReference type="Proteomes" id="UP000180246"/>
    </source>
</evidence>
<dbReference type="InterPro" id="IPR008168">
    <property type="entry name" value="Cyt_C_IC"/>
</dbReference>
<proteinExistence type="predicted"/>
<dbReference type="SUPFAM" id="SSF46626">
    <property type="entry name" value="Cytochrome c"/>
    <property type="match status" value="1"/>
</dbReference>
<protein>
    <submittedName>
        <fullName evidence="9">Cytochrome c family protein</fullName>
    </submittedName>
</protein>
<keyword evidence="7" id="KW-0732">Signal</keyword>
<evidence type="ECO:0000256" key="2">
    <source>
        <dbReference type="ARBA" id="ARBA00022617"/>
    </source>
</evidence>
<dbReference type="InterPro" id="IPR009056">
    <property type="entry name" value="Cyt_c-like_dom"/>
</dbReference>
<dbReference type="InterPro" id="IPR051459">
    <property type="entry name" value="Cytochrome_c-type_DH"/>
</dbReference>
<evidence type="ECO:0000256" key="5">
    <source>
        <dbReference type="ARBA" id="ARBA00023004"/>
    </source>
</evidence>
<keyword evidence="5 6" id="KW-0408">Iron</keyword>
<dbReference type="PROSITE" id="PS51007">
    <property type="entry name" value="CYTC"/>
    <property type="match status" value="1"/>
</dbReference>
<dbReference type="AlphaFoldDB" id="A0A1S2N942"/>
<evidence type="ECO:0000256" key="7">
    <source>
        <dbReference type="SAM" id="SignalP"/>
    </source>
</evidence>
<dbReference type="InterPro" id="IPR036909">
    <property type="entry name" value="Cyt_c-like_dom_sf"/>
</dbReference>